<dbReference type="SUPFAM" id="SSF158472">
    <property type="entry name" value="HAMP domain-like"/>
    <property type="match status" value="1"/>
</dbReference>
<dbReference type="RefSeq" id="WP_154465851.1">
    <property type="nucleotide sequence ID" value="NZ_VUMI01000027.1"/>
</dbReference>
<dbReference type="Gene3D" id="6.10.340.10">
    <property type="match status" value="1"/>
</dbReference>
<dbReference type="InterPro" id="IPR036890">
    <property type="entry name" value="HATPase_C_sf"/>
</dbReference>
<dbReference type="PROSITE" id="PS50885">
    <property type="entry name" value="HAMP"/>
    <property type="match status" value="1"/>
</dbReference>
<keyword evidence="6 11" id="KW-0418">Kinase</keyword>
<dbReference type="PROSITE" id="PS50109">
    <property type="entry name" value="HIS_KIN"/>
    <property type="match status" value="1"/>
</dbReference>
<dbReference type="GO" id="GO:0016020">
    <property type="term" value="C:membrane"/>
    <property type="evidence" value="ECO:0007669"/>
    <property type="project" value="UniProtKB-SubCell"/>
</dbReference>
<dbReference type="InterPro" id="IPR005467">
    <property type="entry name" value="His_kinase_dom"/>
</dbReference>
<keyword evidence="4" id="KW-0597">Phosphoprotein</keyword>
<organism evidence="11 12">
    <name type="scientific">Eisenbergiella porci</name>
    <dbReference type="NCBI Taxonomy" id="2652274"/>
    <lineage>
        <taxon>Bacteria</taxon>
        <taxon>Bacillati</taxon>
        <taxon>Bacillota</taxon>
        <taxon>Clostridia</taxon>
        <taxon>Lachnospirales</taxon>
        <taxon>Lachnospiraceae</taxon>
        <taxon>Eisenbergiella</taxon>
    </lineage>
</organism>
<dbReference type="AlphaFoldDB" id="A0A6N7WK68"/>
<evidence type="ECO:0000256" key="2">
    <source>
        <dbReference type="ARBA" id="ARBA00004370"/>
    </source>
</evidence>
<feature type="transmembrane region" description="Helical" evidence="8">
    <location>
        <begin position="300"/>
        <end position="319"/>
    </location>
</feature>
<dbReference type="Proteomes" id="UP000436047">
    <property type="component" value="Unassembled WGS sequence"/>
</dbReference>
<keyword evidence="8" id="KW-0472">Membrane</keyword>
<dbReference type="InterPro" id="IPR003660">
    <property type="entry name" value="HAMP_dom"/>
</dbReference>
<evidence type="ECO:0000256" key="7">
    <source>
        <dbReference type="ARBA" id="ARBA00023012"/>
    </source>
</evidence>
<name>A0A6N7WK68_9FIRM</name>
<reference evidence="11 12" key="1">
    <citation type="submission" date="2019-08" db="EMBL/GenBank/DDBJ databases">
        <title>In-depth cultivation of the pig gut microbiome towards novel bacterial diversity and tailored functional studies.</title>
        <authorList>
            <person name="Wylensek D."/>
            <person name="Hitch T.C.A."/>
            <person name="Clavel T."/>
        </authorList>
    </citation>
    <scope>NUCLEOTIDE SEQUENCE [LARGE SCALE GENOMIC DNA]</scope>
    <source>
        <strain evidence="11 12">WCA-389-WT-23B</strain>
    </source>
</reference>
<evidence type="ECO:0000313" key="12">
    <source>
        <dbReference type="Proteomes" id="UP000436047"/>
    </source>
</evidence>
<evidence type="ECO:0000256" key="4">
    <source>
        <dbReference type="ARBA" id="ARBA00022553"/>
    </source>
</evidence>
<evidence type="ECO:0000259" key="9">
    <source>
        <dbReference type="PROSITE" id="PS50109"/>
    </source>
</evidence>
<dbReference type="InterPro" id="IPR050640">
    <property type="entry name" value="Bact_2-comp_sensor_kinase"/>
</dbReference>
<gene>
    <name evidence="11" type="ORF">FYJ45_16440</name>
</gene>
<comment type="catalytic activity">
    <reaction evidence="1">
        <text>ATP + protein L-histidine = ADP + protein N-phospho-L-histidine.</text>
        <dbReference type="EC" id="2.7.13.3"/>
    </reaction>
</comment>
<proteinExistence type="predicted"/>
<keyword evidence="8" id="KW-0812">Transmembrane</keyword>
<sequence length="601" mass="68145">MKRYALDQKMKRMFTAAFLVVLLLAAGLFAGISGSMYRKQAYQFCVSQVELNLNILDSRLQQIQTKQRVLAADSVIRNAVEYQVENETVDYSIELYHQRDVADKLYMLSENPEIENAYIVSADGRCLYSYRASVRKDYNLMQEEWLKDIVDSIYLNTSYVSGMHDKRYLLTEQKNECISMVMPITRENQYAFSAAAYLVCDIDPMAVLQSSRSEDGGVGLALAASGRLLYAKESRHLAEEEEEQILARIDEEKSSFQLGGDPWGTDRLVVVMKSRFFGWNLVGIRSLDEIHSINRKLSCILAGILLLSVLLVALVSRIVSKSILTPMNRLVDCCNQVAVGNYEVEFPEGKSEEIHVLSQTVQTMIHNVFRLSEKVVEEEKKLSEEQLRALQHQINPHFLNNVLQLIKGMAVEGKKTEEISRLSTLLGKILAYSVYQPYEDVELKEELEYVKNYMEIQNLRYGGRIFYTIDCEPGLENVRISKLLIQPLVENAIEHGIKGKGRGMISISAERERDSICILVNDNGTGIPEPELADMKRKLEAETVYLQEKSIGVLNVNARLKRKYGGRYGIEVISREGAGTTVIIRLPENGEGKDNENITGR</sequence>
<dbReference type="EMBL" id="VUMI01000027">
    <property type="protein sequence ID" value="MSS89810.1"/>
    <property type="molecule type" value="Genomic_DNA"/>
</dbReference>
<evidence type="ECO:0000256" key="1">
    <source>
        <dbReference type="ARBA" id="ARBA00000085"/>
    </source>
</evidence>
<dbReference type="Pfam" id="PF02518">
    <property type="entry name" value="HATPase_c"/>
    <property type="match status" value="1"/>
</dbReference>
<feature type="domain" description="Histidine kinase" evidence="9">
    <location>
        <begin position="417"/>
        <end position="590"/>
    </location>
</feature>
<keyword evidence="12" id="KW-1185">Reference proteome</keyword>
<keyword evidence="7" id="KW-0902">Two-component regulatory system</keyword>
<feature type="domain" description="HAMP" evidence="10">
    <location>
        <begin position="321"/>
        <end position="373"/>
    </location>
</feature>
<keyword evidence="8" id="KW-1133">Transmembrane helix</keyword>
<comment type="subcellular location">
    <subcellularLocation>
        <location evidence="2">Membrane</location>
    </subcellularLocation>
</comment>
<evidence type="ECO:0000313" key="11">
    <source>
        <dbReference type="EMBL" id="MSS89810.1"/>
    </source>
</evidence>
<dbReference type="InterPro" id="IPR010559">
    <property type="entry name" value="Sig_transdc_His_kin_internal"/>
</dbReference>
<comment type="caution">
    <text evidence="11">The sequence shown here is derived from an EMBL/GenBank/DDBJ whole genome shotgun (WGS) entry which is preliminary data.</text>
</comment>
<dbReference type="InterPro" id="IPR003594">
    <property type="entry name" value="HATPase_dom"/>
</dbReference>
<dbReference type="PANTHER" id="PTHR34220:SF7">
    <property type="entry name" value="SENSOR HISTIDINE KINASE YPDA"/>
    <property type="match status" value="1"/>
</dbReference>
<dbReference type="Gene3D" id="3.30.565.10">
    <property type="entry name" value="Histidine kinase-like ATPase, C-terminal domain"/>
    <property type="match status" value="1"/>
</dbReference>
<evidence type="ECO:0000256" key="5">
    <source>
        <dbReference type="ARBA" id="ARBA00022679"/>
    </source>
</evidence>
<accession>A0A6N7WK68</accession>
<protein>
    <recommendedName>
        <fullName evidence="3">histidine kinase</fullName>
        <ecNumber evidence="3">2.7.13.3</ecNumber>
    </recommendedName>
</protein>
<dbReference type="SUPFAM" id="SSF55874">
    <property type="entry name" value="ATPase domain of HSP90 chaperone/DNA topoisomerase II/histidine kinase"/>
    <property type="match status" value="1"/>
</dbReference>
<dbReference type="Pfam" id="PF06580">
    <property type="entry name" value="His_kinase"/>
    <property type="match status" value="1"/>
</dbReference>
<evidence type="ECO:0000259" key="10">
    <source>
        <dbReference type="PROSITE" id="PS50885"/>
    </source>
</evidence>
<evidence type="ECO:0000256" key="8">
    <source>
        <dbReference type="SAM" id="Phobius"/>
    </source>
</evidence>
<evidence type="ECO:0000256" key="6">
    <source>
        <dbReference type="ARBA" id="ARBA00022777"/>
    </source>
</evidence>
<dbReference type="PANTHER" id="PTHR34220">
    <property type="entry name" value="SENSOR HISTIDINE KINASE YPDA"/>
    <property type="match status" value="1"/>
</dbReference>
<dbReference type="GeneID" id="86054631"/>
<evidence type="ECO:0000256" key="3">
    <source>
        <dbReference type="ARBA" id="ARBA00012438"/>
    </source>
</evidence>
<dbReference type="EC" id="2.7.13.3" evidence="3"/>
<keyword evidence="5" id="KW-0808">Transferase</keyword>
<dbReference type="GO" id="GO:0000155">
    <property type="term" value="F:phosphorelay sensor kinase activity"/>
    <property type="evidence" value="ECO:0007669"/>
    <property type="project" value="InterPro"/>
</dbReference>